<dbReference type="EMBL" id="AGAZ01000069">
    <property type="protein sequence ID" value="EGZ44644.1"/>
    <property type="molecule type" value="Genomic_DNA"/>
</dbReference>
<accession>G4CSJ8</accession>
<evidence type="ECO:0000313" key="3">
    <source>
        <dbReference type="Proteomes" id="UP000005336"/>
    </source>
</evidence>
<comment type="caution">
    <text evidence="2">The sequence shown here is derived from an EMBL/GenBank/DDBJ whole genome shotgun (WGS) entry which is preliminary data.</text>
</comment>
<keyword evidence="3" id="KW-1185">Reference proteome</keyword>
<name>G4CSJ8_9NEIS</name>
<proteinExistence type="predicted"/>
<evidence type="ECO:0000256" key="1">
    <source>
        <dbReference type="SAM" id="Phobius"/>
    </source>
</evidence>
<reference evidence="2 3" key="1">
    <citation type="submission" date="2011-06" db="EMBL/GenBank/DDBJ databases">
        <authorList>
            <person name="Muzny D."/>
            <person name="Qin X."/>
            <person name="Deng J."/>
            <person name="Jiang H."/>
            <person name="Liu Y."/>
            <person name="Qu J."/>
            <person name="Song X.-Z."/>
            <person name="Zhang L."/>
            <person name="Thornton R."/>
            <person name="Coyle M."/>
            <person name="Francisco L."/>
            <person name="Jackson L."/>
            <person name="Javaid M."/>
            <person name="Korchina V."/>
            <person name="Kovar C."/>
            <person name="Mata R."/>
            <person name="Mathew T."/>
            <person name="Ngo R."/>
            <person name="Nguyen L."/>
            <person name="Nguyen N."/>
            <person name="Okwuonu G."/>
            <person name="Ongeri F."/>
            <person name="Pham C."/>
            <person name="Simmons D."/>
            <person name="Wilczek-Boney K."/>
            <person name="Hale W."/>
            <person name="Jakkamsetti A."/>
            <person name="Pham P."/>
            <person name="Ruth R."/>
            <person name="San Lucas F."/>
            <person name="Warren J."/>
            <person name="Zhang J."/>
            <person name="Zhao Z."/>
            <person name="Zhou C."/>
            <person name="Zhu D."/>
            <person name="Lee S."/>
            <person name="Bess C."/>
            <person name="Blankenburg K."/>
            <person name="Forbes L."/>
            <person name="Fu Q."/>
            <person name="Gubbala S."/>
            <person name="Hirani K."/>
            <person name="Jayaseelan J.C."/>
            <person name="Lara F."/>
            <person name="Munidasa M."/>
            <person name="Palculict T."/>
            <person name="Patil S."/>
            <person name="Pu L.-L."/>
            <person name="Saada N."/>
            <person name="Tang L."/>
            <person name="Weissenberger G."/>
            <person name="Zhu Y."/>
            <person name="Hemphill L."/>
            <person name="Shang Y."/>
            <person name="Youmans B."/>
            <person name="Ayvaz T."/>
            <person name="Ross M."/>
            <person name="Santibanez J."/>
            <person name="Aqrawi P."/>
            <person name="Gross S."/>
            <person name="Joshi V."/>
            <person name="Fowler G."/>
            <person name="Nazareth L."/>
            <person name="Reid J."/>
            <person name="Worley K."/>
            <person name="Petrosino J."/>
            <person name="Highlander S."/>
            <person name="Gibbs R."/>
        </authorList>
    </citation>
    <scope>NUCLEOTIDE SEQUENCE [LARGE SCALE GENOMIC DNA]</scope>
    <source>
        <strain evidence="2 3">9715</strain>
    </source>
</reference>
<organism evidence="2 3">
    <name type="scientific">Neisseria wadsworthii 9715</name>
    <dbReference type="NCBI Taxonomy" id="1030841"/>
    <lineage>
        <taxon>Bacteria</taxon>
        <taxon>Pseudomonadati</taxon>
        <taxon>Pseudomonadota</taxon>
        <taxon>Betaproteobacteria</taxon>
        <taxon>Neisseriales</taxon>
        <taxon>Neisseriaceae</taxon>
        <taxon>Neisseria</taxon>
    </lineage>
</organism>
<dbReference type="AlphaFoldDB" id="G4CSJ8"/>
<dbReference type="Proteomes" id="UP000005336">
    <property type="component" value="Unassembled WGS sequence"/>
</dbReference>
<evidence type="ECO:0000313" key="2">
    <source>
        <dbReference type="EMBL" id="EGZ44644.1"/>
    </source>
</evidence>
<dbReference type="HOGENOM" id="CLU_3027642_0_0_4"/>
<keyword evidence="1" id="KW-0472">Membrane</keyword>
<gene>
    <name evidence="2" type="ORF">HMPREF9370_2058</name>
</gene>
<sequence length="55" mass="6506">MRGKWDISGFFVFLQGLKVGFYLFGFAQNSILRYLMLLCFVTNLAREMRIFMVCL</sequence>
<keyword evidence="1" id="KW-0812">Transmembrane</keyword>
<protein>
    <submittedName>
        <fullName evidence="2">Uncharacterized protein</fullName>
    </submittedName>
</protein>
<feature type="transmembrane region" description="Helical" evidence="1">
    <location>
        <begin position="20"/>
        <end position="42"/>
    </location>
</feature>
<keyword evidence="1" id="KW-1133">Transmembrane helix</keyword>